<proteinExistence type="predicted"/>
<dbReference type="SUPFAM" id="SSF55785">
    <property type="entry name" value="PYP-like sensor domain (PAS domain)"/>
    <property type="match status" value="2"/>
</dbReference>
<organism evidence="2 3">
    <name type="scientific">Paenibacillus baekrokdamisoli</name>
    <dbReference type="NCBI Taxonomy" id="1712516"/>
    <lineage>
        <taxon>Bacteria</taxon>
        <taxon>Bacillati</taxon>
        <taxon>Bacillota</taxon>
        <taxon>Bacilli</taxon>
        <taxon>Bacillales</taxon>
        <taxon>Paenibacillaceae</taxon>
        <taxon>Paenibacillus</taxon>
    </lineage>
</organism>
<dbReference type="NCBIfam" id="TIGR00229">
    <property type="entry name" value="sensory_box"/>
    <property type="match status" value="1"/>
</dbReference>
<dbReference type="InterPro" id="IPR013655">
    <property type="entry name" value="PAS_fold_3"/>
</dbReference>
<accession>A0A3G9JCQ4</accession>
<dbReference type="CDD" id="cd00130">
    <property type="entry name" value="PAS"/>
    <property type="match status" value="1"/>
</dbReference>
<dbReference type="SMART" id="SM00091">
    <property type="entry name" value="PAS"/>
    <property type="match status" value="1"/>
</dbReference>
<dbReference type="PROSITE" id="PS50112">
    <property type="entry name" value="PAS"/>
    <property type="match status" value="1"/>
</dbReference>
<dbReference type="AlphaFoldDB" id="A0A3G9JCQ4"/>
<dbReference type="InterPro" id="IPR035965">
    <property type="entry name" value="PAS-like_dom_sf"/>
</dbReference>
<gene>
    <name evidence="2" type="ORF">Back11_30630</name>
</gene>
<dbReference type="Gene3D" id="3.30.450.20">
    <property type="entry name" value="PAS domain"/>
    <property type="match status" value="1"/>
</dbReference>
<dbReference type="Pfam" id="PF08447">
    <property type="entry name" value="PAS_3"/>
    <property type="match status" value="1"/>
</dbReference>
<dbReference type="EMBL" id="AP019308">
    <property type="protein sequence ID" value="BBH21718.1"/>
    <property type="molecule type" value="Genomic_DNA"/>
</dbReference>
<evidence type="ECO:0000313" key="3">
    <source>
        <dbReference type="Proteomes" id="UP000275368"/>
    </source>
</evidence>
<sequence>MRYRALYVNESLAKKYMERRKLFKSLRSSMSIGSGSITIVEQLYHLLDKSLTCAYLVQDDKIVYVNQSLANLFGYAQNEMLAMRPLDFVHPEDSDRLRKETEQRLQGHEKREFYSLRGIRKDKSFFYYETKATSFLLNGKPALLGTVIDITNLVQANQIIRENEMRYRQLIRYLPEPIIVHDGNKLLLSIMHAWLYWELRMRSRY</sequence>
<keyword evidence="3" id="KW-1185">Reference proteome</keyword>
<dbReference type="InterPro" id="IPR000014">
    <property type="entry name" value="PAS"/>
</dbReference>
<dbReference type="RefSeq" id="WP_221226902.1">
    <property type="nucleotide sequence ID" value="NZ_JACHXC010000023.1"/>
</dbReference>
<protein>
    <recommendedName>
        <fullName evidence="1">PAS domain-containing protein</fullName>
    </recommendedName>
</protein>
<dbReference type="KEGG" id="pbk:Back11_30630"/>
<reference evidence="2 3" key="1">
    <citation type="submission" date="2018-11" db="EMBL/GenBank/DDBJ databases">
        <title>Complete genome sequence of Paenibacillus baekrokdamisoli strain KCTC 33723.</title>
        <authorList>
            <person name="Kang S.W."/>
            <person name="Lee K.C."/>
            <person name="Kim K.K."/>
            <person name="Kim J.S."/>
            <person name="Kim D.S."/>
            <person name="Ko S.H."/>
            <person name="Yang S.H."/>
            <person name="Lee J.S."/>
        </authorList>
    </citation>
    <scope>NUCLEOTIDE SEQUENCE [LARGE SCALE GENOMIC DNA]</scope>
    <source>
        <strain evidence="2 3">KCTC 33723</strain>
    </source>
</reference>
<evidence type="ECO:0000259" key="1">
    <source>
        <dbReference type="PROSITE" id="PS50112"/>
    </source>
</evidence>
<evidence type="ECO:0000313" key="2">
    <source>
        <dbReference type="EMBL" id="BBH21718.1"/>
    </source>
</evidence>
<feature type="domain" description="PAS" evidence="1">
    <location>
        <begin position="59"/>
        <end position="108"/>
    </location>
</feature>
<dbReference type="Proteomes" id="UP000275368">
    <property type="component" value="Chromosome"/>
</dbReference>
<name>A0A3G9JCQ4_9BACL</name>